<evidence type="ECO:0000256" key="1">
    <source>
        <dbReference type="SAM" id="Phobius"/>
    </source>
</evidence>
<feature type="transmembrane region" description="Helical" evidence="1">
    <location>
        <begin position="26"/>
        <end position="46"/>
    </location>
</feature>
<dbReference type="RefSeq" id="WP_203629419.1">
    <property type="nucleotide sequence ID" value="NZ_BNJR01000007.1"/>
</dbReference>
<proteinExistence type="predicted"/>
<evidence type="ECO:0000313" key="3">
    <source>
        <dbReference type="Proteomes" id="UP000604765"/>
    </source>
</evidence>
<accession>A0ABQ3VWW5</accession>
<sequence>MFFLATSIFYCYEWLYLWHTDERTKVIRYASAYWMFSVLVLCDFLLPKAYMWHVFFLLKYGLVFMVGAFYLVIQKYRDAA</sequence>
<evidence type="ECO:0008006" key="4">
    <source>
        <dbReference type="Google" id="ProtNLM"/>
    </source>
</evidence>
<gene>
    <name evidence="2" type="ORF">YK48G_08150</name>
</gene>
<name>A0ABQ3VWW5_9LACO</name>
<keyword evidence="1" id="KW-1133">Transmembrane helix</keyword>
<dbReference type="EMBL" id="BNJR01000007">
    <property type="protein sequence ID" value="GHP13390.1"/>
    <property type="molecule type" value="Genomic_DNA"/>
</dbReference>
<comment type="caution">
    <text evidence="2">The sequence shown here is derived from an EMBL/GenBank/DDBJ whole genome shotgun (WGS) entry which is preliminary data.</text>
</comment>
<dbReference type="Proteomes" id="UP000604765">
    <property type="component" value="Unassembled WGS sequence"/>
</dbReference>
<feature type="transmembrane region" description="Helical" evidence="1">
    <location>
        <begin position="52"/>
        <end position="73"/>
    </location>
</feature>
<keyword evidence="1" id="KW-0812">Transmembrane</keyword>
<protein>
    <recommendedName>
        <fullName evidence="4">Integral membrane protein</fullName>
    </recommendedName>
</protein>
<evidence type="ECO:0000313" key="2">
    <source>
        <dbReference type="EMBL" id="GHP13390.1"/>
    </source>
</evidence>
<keyword evidence="1" id="KW-0472">Membrane</keyword>
<keyword evidence="3" id="KW-1185">Reference proteome</keyword>
<reference evidence="2 3" key="1">
    <citation type="journal article" date="2021" name="Int. J. Syst. Evol. Microbiol.">
        <title>Lentilactobacillus fungorum sp. nov., isolated from spent mushroom substrates.</title>
        <authorList>
            <person name="Tohno M."/>
            <person name="Tanizawa Y."/>
            <person name="Kojima Y."/>
            <person name="Sakamoto M."/>
            <person name="Ohkuma M."/>
            <person name="Kobayashi H."/>
        </authorList>
    </citation>
    <scope>NUCLEOTIDE SEQUENCE [LARGE SCALE GENOMIC DNA]</scope>
    <source>
        <strain evidence="2 3">YK48G</strain>
    </source>
</reference>
<organism evidence="2 3">
    <name type="scientific">Lentilactobacillus fungorum</name>
    <dbReference type="NCBI Taxonomy" id="2201250"/>
    <lineage>
        <taxon>Bacteria</taxon>
        <taxon>Bacillati</taxon>
        <taxon>Bacillota</taxon>
        <taxon>Bacilli</taxon>
        <taxon>Lactobacillales</taxon>
        <taxon>Lactobacillaceae</taxon>
        <taxon>Lentilactobacillus</taxon>
    </lineage>
</organism>